<dbReference type="Pfam" id="PF12833">
    <property type="entry name" value="HTH_18"/>
    <property type="match status" value="1"/>
</dbReference>
<dbReference type="SUPFAM" id="SSF46689">
    <property type="entry name" value="Homeodomain-like"/>
    <property type="match status" value="1"/>
</dbReference>
<dbReference type="InterPro" id="IPR018062">
    <property type="entry name" value="HTH_AraC-typ_CS"/>
</dbReference>
<comment type="caution">
    <text evidence="5">The sequence shown here is derived from an EMBL/GenBank/DDBJ whole genome shotgun (WGS) entry which is preliminary data.</text>
</comment>
<reference evidence="5 6" key="1">
    <citation type="submission" date="2024-07" db="EMBL/GenBank/DDBJ databases">
        <authorList>
            <person name="Ren Q."/>
        </authorList>
    </citation>
    <scope>NUCLEOTIDE SEQUENCE [LARGE SCALE GENOMIC DNA]</scope>
    <source>
        <strain evidence="5 6">REN37</strain>
    </source>
</reference>
<keyword evidence="6" id="KW-1185">Reference proteome</keyword>
<dbReference type="PROSITE" id="PS01124">
    <property type="entry name" value="HTH_ARAC_FAMILY_2"/>
    <property type="match status" value="1"/>
</dbReference>
<dbReference type="Gene3D" id="1.10.10.60">
    <property type="entry name" value="Homeodomain-like"/>
    <property type="match status" value="1"/>
</dbReference>
<evidence type="ECO:0000313" key="5">
    <source>
        <dbReference type="EMBL" id="MEY1662317.1"/>
    </source>
</evidence>
<keyword evidence="1" id="KW-0805">Transcription regulation</keyword>
<evidence type="ECO:0000313" key="6">
    <source>
        <dbReference type="Proteomes" id="UP001562065"/>
    </source>
</evidence>
<protein>
    <submittedName>
        <fullName evidence="5">Helix-turn-helix domain-containing protein</fullName>
    </submittedName>
</protein>
<dbReference type="InterPro" id="IPR032687">
    <property type="entry name" value="AraC-type_N"/>
</dbReference>
<dbReference type="PANTHER" id="PTHR47894">
    <property type="entry name" value="HTH-TYPE TRANSCRIPTIONAL REGULATOR GADX"/>
    <property type="match status" value="1"/>
</dbReference>
<dbReference type="InterPro" id="IPR009057">
    <property type="entry name" value="Homeodomain-like_sf"/>
</dbReference>
<sequence length="333" mass="37185">MLIRVTGAWISLLLDWLDQQRLPAPALRAAVLQRVADDVVPVEFWRDCLEQAVALRPAQPAPELSIGACIQPRHVGVLGYLVLATHTLGEAMWAYKRYEKLFYGLDVAEMVSDGEHAELHWPKHLTGGLGQRADGAAIAAMLSFLRRQLPELPPPTSVHFIGQADAEAQAAYSGFFRCPVHFGDDHVRVRYPVALLAQPMPLRDPALKAILDRQAQALLETLPDTDPMDAALRSALPRFLTEGEARLEVIAAALHRSPRTLQRRLAERGLTWQQFLDQARARLALDYLADPGLSLSDVALLLGFSEQSAFSRAFKRWYQRTPGAFRRARQLRP</sequence>
<name>A0ABV4AIE7_9GAMM</name>
<keyword evidence="2" id="KW-0238">DNA-binding</keyword>
<dbReference type="RefSeq" id="WP_369455553.1">
    <property type="nucleotide sequence ID" value="NZ_JBGCUO010000001.1"/>
</dbReference>
<dbReference type="InterPro" id="IPR020449">
    <property type="entry name" value="Tscrpt_reg_AraC-type_HTH"/>
</dbReference>
<evidence type="ECO:0000256" key="1">
    <source>
        <dbReference type="ARBA" id="ARBA00023015"/>
    </source>
</evidence>
<dbReference type="Proteomes" id="UP001562065">
    <property type="component" value="Unassembled WGS sequence"/>
</dbReference>
<evidence type="ECO:0000256" key="2">
    <source>
        <dbReference type="ARBA" id="ARBA00023125"/>
    </source>
</evidence>
<dbReference type="InterPro" id="IPR018060">
    <property type="entry name" value="HTH_AraC"/>
</dbReference>
<dbReference type="PANTHER" id="PTHR47894:SF1">
    <property type="entry name" value="HTH-TYPE TRANSCRIPTIONAL REGULATOR VQSM"/>
    <property type="match status" value="1"/>
</dbReference>
<dbReference type="Pfam" id="PF12625">
    <property type="entry name" value="Arabinose_bd"/>
    <property type="match status" value="1"/>
</dbReference>
<proteinExistence type="predicted"/>
<evidence type="ECO:0000256" key="3">
    <source>
        <dbReference type="ARBA" id="ARBA00023163"/>
    </source>
</evidence>
<dbReference type="PROSITE" id="PS00041">
    <property type="entry name" value="HTH_ARAC_FAMILY_1"/>
    <property type="match status" value="1"/>
</dbReference>
<keyword evidence="3" id="KW-0804">Transcription</keyword>
<dbReference type="PRINTS" id="PR00032">
    <property type="entry name" value="HTHARAC"/>
</dbReference>
<feature type="domain" description="HTH araC/xylS-type" evidence="4">
    <location>
        <begin position="230"/>
        <end position="328"/>
    </location>
</feature>
<gene>
    <name evidence="5" type="ORF">AB5I84_09180</name>
</gene>
<accession>A0ABV4AIE7</accession>
<dbReference type="EMBL" id="JBGCUO010000001">
    <property type="protein sequence ID" value="MEY1662317.1"/>
    <property type="molecule type" value="Genomic_DNA"/>
</dbReference>
<evidence type="ECO:0000259" key="4">
    <source>
        <dbReference type="PROSITE" id="PS01124"/>
    </source>
</evidence>
<dbReference type="SMART" id="SM00342">
    <property type="entry name" value="HTH_ARAC"/>
    <property type="match status" value="1"/>
</dbReference>
<organism evidence="5 6">
    <name type="scientific">Isoalcanivorax beigongshangi</name>
    <dbReference type="NCBI Taxonomy" id="3238810"/>
    <lineage>
        <taxon>Bacteria</taxon>
        <taxon>Pseudomonadati</taxon>
        <taxon>Pseudomonadota</taxon>
        <taxon>Gammaproteobacteria</taxon>
        <taxon>Oceanospirillales</taxon>
        <taxon>Alcanivoracaceae</taxon>
        <taxon>Isoalcanivorax</taxon>
    </lineage>
</organism>